<dbReference type="Gene3D" id="1.10.3810.10">
    <property type="entry name" value="Biosynthetic peptidoglycan transglycosylase-like"/>
    <property type="match status" value="1"/>
</dbReference>
<dbReference type="Pfam" id="PF00912">
    <property type="entry name" value="Transgly"/>
    <property type="match status" value="1"/>
</dbReference>
<dbReference type="EMBL" id="RAWG01000056">
    <property type="protein sequence ID" value="RKH44082.1"/>
    <property type="molecule type" value="Genomic_DNA"/>
</dbReference>
<reference evidence="4" key="1">
    <citation type="submission" date="2018-09" db="EMBL/GenBank/DDBJ databases">
        <authorList>
            <person name="Livingstone P.G."/>
            <person name="Whitworth D.E."/>
        </authorList>
    </citation>
    <scope>NUCLEOTIDE SEQUENCE [LARGE SCALE GENOMIC DNA]</scope>
    <source>
        <strain evidence="4">CA040B</strain>
    </source>
</reference>
<keyword evidence="1" id="KW-1133">Transmembrane helix</keyword>
<evidence type="ECO:0000313" key="3">
    <source>
        <dbReference type="EMBL" id="RKH44082.1"/>
    </source>
</evidence>
<feature type="transmembrane region" description="Helical" evidence="1">
    <location>
        <begin position="26"/>
        <end position="48"/>
    </location>
</feature>
<evidence type="ECO:0000259" key="2">
    <source>
        <dbReference type="Pfam" id="PF00912"/>
    </source>
</evidence>
<keyword evidence="1" id="KW-0472">Membrane</keyword>
<sequence>MLADDGTTRRKTASSHAMKGRAVRRWFRWLLVVGGVAMGAVGLLFASLEAFYRYQLAQLPELPRMGDAPVSLPLVTRVMTAHLGGTALQVQPVLPWSLPVTRRRNAQLPDGGFTLAYAAAGEWLRRFDLPAQPTHWRRQALAVWLTRHASAEQLLAQWSSTVKLPRAAPGLGNASLSYFGRPLETLEVSEVAVLIGSALGPISFDALCRHDLAMKARNRVLHSLQRTGGLGDEEATRLMGQPVGLAPASPDEPCR</sequence>
<gene>
    <name evidence="3" type="ORF">D7X12_11520</name>
</gene>
<keyword evidence="4" id="KW-1185">Reference proteome</keyword>
<proteinExistence type="predicted"/>
<feature type="domain" description="Glycosyl transferase family 51" evidence="2">
    <location>
        <begin position="138"/>
        <end position="224"/>
    </location>
</feature>
<organism evidence="3 4">
    <name type="scientific">Corallococcus sicarius</name>
    <dbReference type="NCBI Taxonomy" id="2316726"/>
    <lineage>
        <taxon>Bacteria</taxon>
        <taxon>Pseudomonadati</taxon>
        <taxon>Myxococcota</taxon>
        <taxon>Myxococcia</taxon>
        <taxon>Myxococcales</taxon>
        <taxon>Cystobacterineae</taxon>
        <taxon>Myxococcaceae</taxon>
        <taxon>Corallococcus</taxon>
    </lineage>
</organism>
<evidence type="ECO:0000313" key="4">
    <source>
        <dbReference type="Proteomes" id="UP000273405"/>
    </source>
</evidence>
<comment type="caution">
    <text evidence="3">The sequence shown here is derived from an EMBL/GenBank/DDBJ whole genome shotgun (WGS) entry which is preliminary data.</text>
</comment>
<dbReference type="InterPro" id="IPR023346">
    <property type="entry name" value="Lysozyme-like_dom_sf"/>
</dbReference>
<dbReference type="Proteomes" id="UP000273405">
    <property type="component" value="Unassembled WGS sequence"/>
</dbReference>
<keyword evidence="1" id="KW-0812">Transmembrane</keyword>
<dbReference type="AlphaFoldDB" id="A0A3A8NVK4"/>
<dbReference type="InterPro" id="IPR001264">
    <property type="entry name" value="Glyco_trans_51"/>
</dbReference>
<name>A0A3A8NVK4_9BACT</name>
<dbReference type="SUPFAM" id="SSF53955">
    <property type="entry name" value="Lysozyme-like"/>
    <property type="match status" value="1"/>
</dbReference>
<protein>
    <recommendedName>
        <fullName evidence="2">Glycosyl transferase family 51 domain-containing protein</fullName>
    </recommendedName>
</protein>
<accession>A0A3A8NVK4</accession>
<dbReference type="InterPro" id="IPR036950">
    <property type="entry name" value="PBP_transglycosylase"/>
</dbReference>
<evidence type="ECO:0000256" key="1">
    <source>
        <dbReference type="SAM" id="Phobius"/>
    </source>
</evidence>